<dbReference type="AlphaFoldDB" id="A0A9W6W0M9"/>
<dbReference type="EMBL" id="BSTK01000030">
    <property type="protein sequence ID" value="GLY92498.1"/>
    <property type="molecule type" value="Genomic_DNA"/>
</dbReference>
<evidence type="ECO:0000313" key="2">
    <source>
        <dbReference type="Proteomes" id="UP001165074"/>
    </source>
</evidence>
<comment type="caution">
    <text evidence="1">The sequence shown here is derived from an EMBL/GenBank/DDBJ whole genome shotgun (WGS) entry which is preliminary data.</text>
</comment>
<organism evidence="1 2">
    <name type="scientific">Actinoallomurus iriomotensis</name>
    <dbReference type="NCBI Taxonomy" id="478107"/>
    <lineage>
        <taxon>Bacteria</taxon>
        <taxon>Bacillati</taxon>
        <taxon>Actinomycetota</taxon>
        <taxon>Actinomycetes</taxon>
        <taxon>Streptosporangiales</taxon>
        <taxon>Thermomonosporaceae</taxon>
        <taxon>Actinoallomurus</taxon>
    </lineage>
</organism>
<proteinExistence type="predicted"/>
<dbReference type="RefSeq" id="WP_432706043.1">
    <property type="nucleotide sequence ID" value="NZ_BSTK01000030.1"/>
</dbReference>
<sequence>MRGLPQRLAERLRGRIRTAAGRAEPPTAAVIDSQAGRLVTWVATVLRLALTIVKRTDETAGFVPSHADGSLKDPLDG</sequence>
<gene>
    <name evidence="1" type="ORF">Airi02_104260</name>
</gene>
<keyword evidence="2" id="KW-1185">Reference proteome</keyword>
<dbReference type="Proteomes" id="UP001165074">
    <property type="component" value="Unassembled WGS sequence"/>
</dbReference>
<protein>
    <submittedName>
        <fullName evidence="1">Uncharacterized protein</fullName>
    </submittedName>
</protein>
<accession>A0A9W6W0M9</accession>
<name>A0A9W6W0M9_9ACTN</name>
<evidence type="ECO:0000313" key="1">
    <source>
        <dbReference type="EMBL" id="GLY92498.1"/>
    </source>
</evidence>
<reference evidence="1" key="1">
    <citation type="submission" date="2023-03" db="EMBL/GenBank/DDBJ databases">
        <title>Actinoallomurus iriomotensis NBRC 103684.</title>
        <authorList>
            <person name="Ichikawa N."/>
            <person name="Sato H."/>
            <person name="Tonouchi N."/>
        </authorList>
    </citation>
    <scope>NUCLEOTIDE SEQUENCE</scope>
    <source>
        <strain evidence="1">NBRC 103684</strain>
    </source>
</reference>